<dbReference type="GO" id="GO:0007034">
    <property type="term" value="P:vacuolar transport"/>
    <property type="evidence" value="ECO:0007669"/>
    <property type="project" value="TreeGrafter"/>
</dbReference>
<protein>
    <recommendedName>
        <fullName evidence="4">DUF1742-domain-containing protein</fullName>
    </recommendedName>
</protein>
<feature type="compositionally biased region" description="Basic and acidic residues" evidence="1">
    <location>
        <begin position="102"/>
        <end position="123"/>
    </location>
</feature>
<evidence type="ECO:0000313" key="2">
    <source>
        <dbReference type="EMBL" id="GAC77034.1"/>
    </source>
</evidence>
<dbReference type="PANTHER" id="PTHR28218">
    <property type="entry name" value="VPS4-ASSOCIATED PROTEIN 1"/>
    <property type="match status" value="1"/>
</dbReference>
<dbReference type="PANTHER" id="PTHR28218:SF1">
    <property type="entry name" value="VPS4-ASSOCIATED PROTEIN 1"/>
    <property type="match status" value="1"/>
</dbReference>
<evidence type="ECO:0008006" key="4">
    <source>
        <dbReference type="Google" id="ProtNLM"/>
    </source>
</evidence>
<feature type="region of interest" description="Disordered" evidence="1">
    <location>
        <begin position="102"/>
        <end position="127"/>
    </location>
</feature>
<dbReference type="AlphaFoldDB" id="M9M0J4"/>
<dbReference type="OrthoDB" id="2158714at2759"/>
<name>M9M0J4_PSEA3</name>
<evidence type="ECO:0000256" key="1">
    <source>
        <dbReference type="SAM" id="MobiDB-lite"/>
    </source>
</evidence>
<reference evidence="3" key="1">
    <citation type="journal article" date="2013" name="Genome Announc.">
        <title>Genome sequence of the basidiomycetous yeast Pseudozyma antarctica T-34, a producer of the glycolipid biosurfactants mannosylerythritol lipids.</title>
        <authorList>
            <person name="Morita T."/>
            <person name="Koike H."/>
            <person name="Koyama Y."/>
            <person name="Hagiwara H."/>
            <person name="Ito E."/>
            <person name="Fukuoka T."/>
            <person name="Imura T."/>
            <person name="Machida M."/>
            <person name="Kitamoto D."/>
        </authorList>
    </citation>
    <scope>NUCLEOTIDE SEQUENCE [LARGE SCALE GENOMIC DNA]</scope>
    <source>
        <strain evidence="3">T-34</strain>
    </source>
</reference>
<gene>
    <name evidence="2" type="ORF">PANT_24c00014</name>
</gene>
<organism evidence="2 3">
    <name type="scientific">Pseudozyma antarctica (strain T-34)</name>
    <name type="common">Yeast</name>
    <name type="synonym">Candida antarctica</name>
    <dbReference type="NCBI Taxonomy" id="1151754"/>
    <lineage>
        <taxon>Eukaryota</taxon>
        <taxon>Fungi</taxon>
        <taxon>Dikarya</taxon>
        <taxon>Basidiomycota</taxon>
        <taxon>Ustilaginomycotina</taxon>
        <taxon>Ustilaginomycetes</taxon>
        <taxon>Ustilaginales</taxon>
        <taxon>Ustilaginaceae</taxon>
        <taxon>Moesziomyces</taxon>
    </lineage>
</organism>
<sequence>MAATGGKPANVYLHRQAGTPKSCFVCYKQTTHVLVSQSLPTQDFMYVCHAHLADRHFATKLSDPSGTSTTATAAATTAAASGDRLPDKVSQQEIDKIKQEYEAKLKQKKDKDDKDKDKDKSGESKPFSAMSVAGSVFSTVTSTVSGLASSAMASIPNEAAPSAASTPTVTATEQLSKQHPLHATYALHREFYAARVRNYNERMFKTKERQLNMPPAPKNALP</sequence>
<dbReference type="InterPro" id="IPR013640">
    <property type="entry name" value="Vfa1"/>
</dbReference>
<proteinExistence type="predicted"/>
<dbReference type="Pfam" id="PF08432">
    <property type="entry name" value="Vfa1"/>
    <property type="match status" value="1"/>
</dbReference>
<dbReference type="GO" id="GO:0005768">
    <property type="term" value="C:endosome"/>
    <property type="evidence" value="ECO:0007669"/>
    <property type="project" value="TreeGrafter"/>
</dbReference>
<dbReference type="EMBL" id="DF196790">
    <property type="protein sequence ID" value="GAC77034.1"/>
    <property type="molecule type" value="Genomic_DNA"/>
</dbReference>
<accession>M9M0J4</accession>
<evidence type="ECO:0000313" key="3">
    <source>
        <dbReference type="Proteomes" id="UP000011976"/>
    </source>
</evidence>
<dbReference type="Proteomes" id="UP000011976">
    <property type="component" value="Unassembled WGS sequence"/>
</dbReference>